<dbReference type="AlphaFoldDB" id="A0A0E2LSQ0"/>
<organism evidence="1 2">
    <name type="scientific">Porphyromonas gingivalis F0570</name>
    <dbReference type="NCBI Taxonomy" id="1227271"/>
    <lineage>
        <taxon>Bacteria</taxon>
        <taxon>Pseudomonadati</taxon>
        <taxon>Bacteroidota</taxon>
        <taxon>Bacteroidia</taxon>
        <taxon>Bacteroidales</taxon>
        <taxon>Porphyromonadaceae</taxon>
        <taxon>Porphyromonas</taxon>
    </lineage>
</organism>
<evidence type="ECO:0000313" key="2">
    <source>
        <dbReference type="Proteomes" id="UP000016630"/>
    </source>
</evidence>
<protein>
    <submittedName>
        <fullName evidence="1">Uncharacterized protein</fullName>
    </submittedName>
</protein>
<comment type="caution">
    <text evidence="1">The sequence shown here is derived from an EMBL/GenBank/DDBJ whole genome shotgun (WGS) entry which is preliminary data.</text>
</comment>
<dbReference type="Proteomes" id="UP000016630">
    <property type="component" value="Unassembled WGS sequence"/>
</dbReference>
<proteinExistence type="predicted"/>
<gene>
    <name evidence="1" type="ORF">HMPREF1555_00623</name>
</gene>
<feature type="non-terminal residue" evidence="1">
    <location>
        <position position="1"/>
    </location>
</feature>
<dbReference type="EMBL" id="AWUW01000035">
    <property type="protein sequence ID" value="ERJ68057.1"/>
    <property type="molecule type" value="Genomic_DNA"/>
</dbReference>
<name>A0A0E2LSQ0_PORGN</name>
<dbReference type="HOGENOM" id="CLU_2947281_0_0_10"/>
<reference evidence="1 2" key="1">
    <citation type="submission" date="2013-06" db="EMBL/GenBank/DDBJ databases">
        <authorList>
            <person name="Weinstock G."/>
            <person name="Sodergren E."/>
            <person name="Lobos E.A."/>
            <person name="Fulton L."/>
            <person name="Fulton R."/>
            <person name="Courtney L."/>
            <person name="Fronick C."/>
            <person name="O'Laughlin M."/>
            <person name="Godfrey J."/>
            <person name="Wilson R.M."/>
            <person name="Miner T."/>
            <person name="Farmer C."/>
            <person name="Delehaunty K."/>
            <person name="Cordes M."/>
            <person name="Minx P."/>
            <person name="Tomlinson C."/>
            <person name="Chen J."/>
            <person name="Wollam A."/>
            <person name="Pepin K.H."/>
            <person name="Bhonagiri V."/>
            <person name="Zhang X."/>
            <person name="Warren W."/>
            <person name="Mitreva M."/>
            <person name="Mardis E.R."/>
            <person name="Wilson R.K."/>
        </authorList>
    </citation>
    <scope>NUCLEOTIDE SEQUENCE [LARGE SCALE GENOMIC DNA]</scope>
    <source>
        <strain evidence="1 2">F0570</strain>
    </source>
</reference>
<sequence length="59" mass="6775">ETIVSSRVSSLCIYWKIKEQAGVWLPSKQKNEQNVPACRTKVSICYSLYLKSILSRLPM</sequence>
<accession>A0A0E2LSQ0</accession>
<evidence type="ECO:0000313" key="1">
    <source>
        <dbReference type="EMBL" id="ERJ68057.1"/>
    </source>
</evidence>